<keyword evidence="4" id="KW-1185">Reference proteome</keyword>
<organism evidence="3 4">
    <name type="scientific">Micromonospora krabiensis</name>
    <dbReference type="NCBI Taxonomy" id="307121"/>
    <lineage>
        <taxon>Bacteria</taxon>
        <taxon>Bacillati</taxon>
        <taxon>Actinomycetota</taxon>
        <taxon>Actinomycetes</taxon>
        <taxon>Micromonosporales</taxon>
        <taxon>Micromonosporaceae</taxon>
        <taxon>Micromonospora</taxon>
    </lineage>
</organism>
<sequence>MRILATGRNRPARTALAAVAVVVLLGGCGADDDGAAPSGGDQNAAATPTAAVEPAPEPTSAEPSTAPAVDPCALVTKQEAEKVAGTRLEDAVASPESCSYTGPVTGPTAQLEVYVGPGAKKILDIDRELKHEFTPIAGAGDEAYAEDGAVFVNKGGVWVAIRLVRLDDPALFRKPLADLAKTVAGRL</sequence>
<evidence type="ECO:0000313" key="3">
    <source>
        <dbReference type="EMBL" id="SBV26028.1"/>
    </source>
</evidence>
<dbReference type="InterPro" id="IPR024520">
    <property type="entry name" value="DUF3558"/>
</dbReference>
<name>A0A1C3N0C0_9ACTN</name>
<dbReference type="AlphaFoldDB" id="A0A1C3N0C0"/>
<accession>A0A1C3N0C0</accession>
<evidence type="ECO:0008006" key="5">
    <source>
        <dbReference type="Google" id="ProtNLM"/>
    </source>
</evidence>
<dbReference type="Pfam" id="PF12079">
    <property type="entry name" value="DUF3558"/>
    <property type="match status" value="1"/>
</dbReference>
<evidence type="ECO:0000256" key="2">
    <source>
        <dbReference type="SAM" id="SignalP"/>
    </source>
</evidence>
<dbReference type="OrthoDB" id="3699206at2"/>
<evidence type="ECO:0000313" key="4">
    <source>
        <dbReference type="Proteomes" id="UP000199393"/>
    </source>
</evidence>
<feature type="compositionally biased region" description="Low complexity" evidence="1">
    <location>
        <begin position="44"/>
        <end position="68"/>
    </location>
</feature>
<feature type="signal peptide" evidence="2">
    <location>
        <begin position="1"/>
        <end position="30"/>
    </location>
</feature>
<reference evidence="4" key="1">
    <citation type="submission" date="2016-06" db="EMBL/GenBank/DDBJ databases">
        <authorList>
            <person name="Varghese N."/>
        </authorList>
    </citation>
    <scope>NUCLEOTIDE SEQUENCE [LARGE SCALE GENOMIC DNA]</scope>
    <source>
        <strain evidence="4">DSM 45344</strain>
    </source>
</reference>
<dbReference type="STRING" id="307121.GA0070620_1510"/>
<gene>
    <name evidence="3" type="ORF">GA0070620_1510</name>
</gene>
<dbReference type="Proteomes" id="UP000199393">
    <property type="component" value="Chromosome I"/>
</dbReference>
<protein>
    <recommendedName>
        <fullName evidence="5">DUF3558 domain-containing protein</fullName>
    </recommendedName>
</protein>
<evidence type="ECO:0000256" key="1">
    <source>
        <dbReference type="SAM" id="MobiDB-lite"/>
    </source>
</evidence>
<proteinExistence type="predicted"/>
<dbReference type="PROSITE" id="PS51257">
    <property type="entry name" value="PROKAR_LIPOPROTEIN"/>
    <property type="match status" value="1"/>
</dbReference>
<dbReference type="EMBL" id="LT598496">
    <property type="protein sequence ID" value="SBV26028.1"/>
    <property type="molecule type" value="Genomic_DNA"/>
</dbReference>
<keyword evidence="2" id="KW-0732">Signal</keyword>
<dbReference type="RefSeq" id="WP_091589179.1">
    <property type="nucleotide sequence ID" value="NZ_JBHRWG010000003.1"/>
</dbReference>
<feature type="region of interest" description="Disordered" evidence="1">
    <location>
        <begin position="34"/>
        <end position="68"/>
    </location>
</feature>
<feature type="chain" id="PRO_5038622639" description="DUF3558 domain-containing protein" evidence="2">
    <location>
        <begin position="31"/>
        <end position="187"/>
    </location>
</feature>